<evidence type="ECO:0000256" key="1">
    <source>
        <dbReference type="ARBA" id="ARBA00007374"/>
    </source>
</evidence>
<dbReference type="GO" id="GO:0000828">
    <property type="term" value="F:inositol hexakisphosphate kinase activity"/>
    <property type="evidence" value="ECO:0007669"/>
    <property type="project" value="TreeGrafter"/>
</dbReference>
<dbReference type="GO" id="GO:0005524">
    <property type="term" value="F:ATP binding"/>
    <property type="evidence" value="ECO:0007669"/>
    <property type="project" value="UniProtKB-KW"/>
</dbReference>
<evidence type="ECO:0000256" key="7">
    <source>
        <dbReference type="SAM" id="MobiDB-lite"/>
    </source>
</evidence>
<organism evidence="8 9">
    <name type="scientific">Conger conger</name>
    <name type="common">Conger eel</name>
    <name type="synonym">Muraena conger</name>
    <dbReference type="NCBI Taxonomy" id="82655"/>
    <lineage>
        <taxon>Eukaryota</taxon>
        <taxon>Metazoa</taxon>
        <taxon>Chordata</taxon>
        <taxon>Craniata</taxon>
        <taxon>Vertebrata</taxon>
        <taxon>Euteleostomi</taxon>
        <taxon>Actinopterygii</taxon>
        <taxon>Neopterygii</taxon>
        <taxon>Teleostei</taxon>
        <taxon>Anguilliformes</taxon>
        <taxon>Congridae</taxon>
        <taxon>Conger</taxon>
    </lineage>
</organism>
<dbReference type="PANTHER" id="PTHR12400">
    <property type="entry name" value="INOSITOL POLYPHOSPHATE KINASE"/>
    <property type="match status" value="1"/>
</dbReference>
<keyword evidence="2 6" id="KW-0808">Transferase</keyword>
<dbReference type="GO" id="GO:0005737">
    <property type="term" value="C:cytoplasm"/>
    <property type="evidence" value="ECO:0007669"/>
    <property type="project" value="TreeGrafter"/>
</dbReference>
<dbReference type="AlphaFoldDB" id="A0A9Q1DBB1"/>
<evidence type="ECO:0000256" key="6">
    <source>
        <dbReference type="RuleBase" id="RU363090"/>
    </source>
</evidence>
<dbReference type="GO" id="GO:0032958">
    <property type="term" value="P:inositol phosphate biosynthetic process"/>
    <property type="evidence" value="ECO:0007669"/>
    <property type="project" value="InterPro"/>
</dbReference>
<evidence type="ECO:0000256" key="5">
    <source>
        <dbReference type="ARBA" id="ARBA00022840"/>
    </source>
</evidence>
<keyword evidence="9" id="KW-1185">Reference proteome</keyword>
<dbReference type="FunFam" id="3.30.470.160:FF:000002">
    <property type="entry name" value="Kinase"/>
    <property type="match status" value="1"/>
</dbReference>
<comment type="similarity">
    <text evidence="1 6">Belongs to the inositol phosphokinase (IPK) family.</text>
</comment>
<dbReference type="GO" id="GO:0005634">
    <property type="term" value="C:nucleus"/>
    <property type="evidence" value="ECO:0007669"/>
    <property type="project" value="TreeGrafter"/>
</dbReference>
<keyword evidence="3" id="KW-0547">Nucleotide-binding</keyword>
<dbReference type="Gene3D" id="3.30.470.160">
    <property type="entry name" value="Inositol polyphosphate kinase"/>
    <property type="match status" value="1"/>
</dbReference>
<dbReference type="OrthoDB" id="2573163at2759"/>
<name>A0A9Q1DBB1_CONCO</name>
<dbReference type="PANTHER" id="PTHR12400:SF47">
    <property type="entry name" value="INOSITOL HEXAKISPHOSPHATE KINASE 2"/>
    <property type="match status" value="1"/>
</dbReference>
<keyword evidence="4 6" id="KW-0418">Kinase</keyword>
<reference evidence="8" key="1">
    <citation type="journal article" date="2023" name="Science">
        <title>Genome structures resolve the early diversification of teleost fishes.</title>
        <authorList>
            <person name="Parey E."/>
            <person name="Louis A."/>
            <person name="Montfort J."/>
            <person name="Bouchez O."/>
            <person name="Roques C."/>
            <person name="Iampietro C."/>
            <person name="Lluch J."/>
            <person name="Castinel A."/>
            <person name="Donnadieu C."/>
            <person name="Desvignes T."/>
            <person name="Floi Bucao C."/>
            <person name="Jouanno E."/>
            <person name="Wen M."/>
            <person name="Mejri S."/>
            <person name="Dirks R."/>
            <person name="Jansen H."/>
            <person name="Henkel C."/>
            <person name="Chen W.J."/>
            <person name="Zahm M."/>
            <person name="Cabau C."/>
            <person name="Klopp C."/>
            <person name="Thompson A.W."/>
            <person name="Robinson-Rechavi M."/>
            <person name="Braasch I."/>
            <person name="Lecointre G."/>
            <person name="Bobe J."/>
            <person name="Postlethwait J.H."/>
            <person name="Berthelot C."/>
            <person name="Roest Crollius H."/>
            <person name="Guiguen Y."/>
        </authorList>
    </citation>
    <scope>NUCLEOTIDE SEQUENCE</scope>
    <source>
        <tissue evidence="8">Blood</tissue>
    </source>
</reference>
<keyword evidence="5" id="KW-0067">ATP-binding</keyword>
<evidence type="ECO:0000313" key="9">
    <source>
        <dbReference type="Proteomes" id="UP001152803"/>
    </source>
</evidence>
<dbReference type="Pfam" id="PF03770">
    <property type="entry name" value="IPK"/>
    <property type="match status" value="1"/>
</dbReference>
<evidence type="ECO:0000256" key="3">
    <source>
        <dbReference type="ARBA" id="ARBA00022741"/>
    </source>
</evidence>
<proteinExistence type="inferred from homology"/>
<dbReference type="Proteomes" id="UP001152803">
    <property type="component" value="Unassembled WGS sequence"/>
</dbReference>
<gene>
    <name evidence="8" type="ORF">COCON_G00143860</name>
</gene>
<dbReference type="InterPro" id="IPR005522">
    <property type="entry name" value="IPK"/>
</dbReference>
<evidence type="ECO:0000313" key="8">
    <source>
        <dbReference type="EMBL" id="KAJ8265287.1"/>
    </source>
</evidence>
<feature type="compositionally biased region" description="Acidic residues" evidence="7">
    <location>
        <begin position="351"/>
        <end position="366"/>
    </location>
</feature>
<evidence type="ECO:0000256" key="2">
    <source>
        <dbReference type="ARBA" id="ARBA00022679"/>
    </source>
</evidence>
<comment type="caution">
    <text evidence="8">The sequence shown here is derived from an EMBL/GenBank/DDBJ whole genome shotgun (WGS) entry which is preliminary data.</text>
</comment>
<dbReference type="EC" id="2.7.-.-" evidence="6"/>
<dbReference type="SUPFAM" id="SSF56104">
    <property type="entry name" value="SAICAR synthase-like"/>
    <property type="match status" value="1"/>
</dbReference>
<sequence>MSPALEAIMQAEQQRYSSKGVLLEPFVHQVGGHSCVLRFGEQTICKPLIPREHQFYKSLPAEMRKFTPQYRGVVSVGFEEDEEGNLCLIAYPLHSEPGNLENMDPTDCEPKNKMMKWGNKKPSGLLLESDNYGKDRTRLMRKEDKLKSHNREDHQQAEVLYYSLEKGNMVPQIKHNPWSLKCHQQHLQRMKENSKHRNQHKFILLENLTWRHTMPCVLDLKMGTRQHGDDATEEKKANQIRKCQQSTSASIGVRLCGMQVYQSESGQLMFMNKYQGRKLTLAGFKEALYQFFHDGSRLRQELLSPVLRRLRDMKAALESCESYRFYSSSLLIIYDGQPPRVRRPRHRGGEEGEEDELSEEEEEEEGQGFPCGGAAASGSGGGVGVASRSPVGEGSPSVDVRMIDFAHTTCRHYGEDSVVHEGQDSGYIFGLQNLITIISELEDHSAD</sequence>
<dbReference type="InterPro" id="IPR038286">
    <property type="entry name" value="IPK_sf"/>
</dbReference>
<feature type="region of interest" description="Disordered" evidence="7">
    <location>
        <begin position="339"/>
        <end position="397"/>
    </location>
</feature>
<protein>
    <recommendedName>
        <fullName evidence="6">Kinase</fullName>
        <ecNumber evidence="6">2.7.-.-</ecNumber>
    </recommendedName>
</protein>
<dbReference type="GO" id="GO:0046854">
    <property type="term" value="P:phosphatidylinositol phosphate biosynthetic process"/>
    <property type="evidence" value="ECO:0007669"/>
    <property type="project" value="TreeGrafter"/>
</dbReference>
<dbReference type="EMBL" id="JAFJMO010000010">
    <property type="protein sequence ID" value="KAJ8265287.1"/>
    <property type="molecule type" value="Genomic_DNA"/>
</dbReference>
<evidence type="ECO:0000256" key="4">
    <source>
        <dbReference type="ARBA" id="ARBA00022777"/>
    </source>
</evidence>
<accession>A0A9Q1DBB1</accession>